<dbReference type="KEGG" id="lez:GLE_4383"/>
<evidence type="ECO:0000313" key="1">
    <source>
        <dbReference type="EMBL" id="ALN59724.1"/>
    </source>
</evidence>
<name>A0A0S2DMK8_LYSEN</name>
<dbReference type="EMBL" id="CP013140">
    <property type="protein sequence ID" value="ALN59724.1"/>
    <property type="molecule type" value="Genomic_DNA"/>
</dbReference>
<dbReference type="STRING" id="69.GLE_4383"/>
<dbReference type="Proteomes" id="UP000061569">
    <property type="component" value="Chromosome"/>
</dbReference>
<reference evidence="1 2" key="1">
    <citation type="submission" date="2015-11" db="EMBL/GenBank/DDBJ databases">
        <title>Genome sequences of Lysobacter enzymogenes strain C3 and Lysobacter antibioticus ATCC 29479.</title>
        <authorList>
            <person name="Kobayashi D.Y."/>
        </authorList>
    </citation>
    <scope>NUCLEOTIDE SEQUENCE [LARGE SCALE GENOMIC DNA]</scope>
    <source>
        <strain evidence="1 2">C3</strain>
    </source>
</reference>
<accession>A0A0S2DMK8</accession>
<protein>
    <submittedName>
        <fullName evidence="1">Uncharacterized protein</fullName>
    </submittedName>
</protein>
<evidence type="ECO:0000313" key="2">
    <source>
        <dbReference type="Proteomes" id="UP000061569"/>
    </source>
</evidence>
<dbReference type="AlphaFoldDB" id="A0A0S2DMK8"/>
<organism evidence="1 2">
    <name type="scientific">Lysobacter enzymogenes</name>
    <dbReference type="NCBI Taxonomy" id="69"/>
    <lineage>
        <taxon>Bacteria</taxon>
        <taxon>Pseudomonadati</taxon>
        <taxon>Pseudomonadota</taxon>
        <taxon>Gammaproteobacteria</taxon>
        <taxon>Lysobacterales</taxon>
        <taxon>Lysobacteraceae</taxon>
        <taxon>Lysobacter</taxon>
    </lineage>
</organism>
<sequence>MLPPEYAELFDPMQFNVWVKIDPAKVMGASAWYAQRSEHAGGKSVAARYLDCRDAARRGEYVSLEWILHLRQLPDALDSVPDFAVPGSAIVSDEPIVPDAQTPFCETHGILFTARLGCSVCKDPVWHKMPPGLRERLHRGEFP</sequence>
<dbReference type="PATRIC" id="fig|69.6.peg.4322"/>
<gene>
    <name evidence="1" type="ORF">GLE_4383</name>
</gene>
<proteinExistence type="predicted"/>